<evidence type="ECO:0000313" key="3">
    <source>
        <dbReference type="EMBL" id="QQG65202.1"/>
    </source>
</evidence>
<dbReference type="InterPro" id="IPR029069">
    <property type="entry name" value="HotDog_dom_sf"/>
</dbReference>
<evidence type="ECO:0000313" key="4">
    <source>
        <dbReference type="Proteomes" id="UP000596092"/>
    </source>
</evidence>
<dbReference type="GO" id="GO:0047617">
    <property type="term" value="F:fatty acyl-CoA hydrolase activity"/>
    <property type="evidence" value="ECO:0007669"/>
    <property type="project" value="TreeGrafter"/>
</dbReference>
<comment type="similarity">
    <text evidence="1">Belongs to the 4-hydroxybenzoyl-CoA thioesterase family.</text>
</comment>
<dbReference type="EMBL" id="CP054140">
    <property type="protein sequence ID" value="QQG65202.1"/>
    <property type="molecule type" value="Genomic_DNA"/>
</dbReference>
<dbReference type="InterPro" id="IPR050563">
    <property type="entry name" value="4-hydroxybenzoyl-CoA_TE"/>
</dbReference>
<keyword evidence="4" id="KW-1185">Reference proteome</keyword>
<dbReference type="PANTHER" id="PTHR31793:SF27">
    <property type="entry name" value="NOVEL THIOESTERASE SUPERFAMILY DOMAIN AND SAPOSIN A-TYPE DOMAIN CONTAINING PROTEIN (0610012H03RIK)"/>
    <property type="match status" value="1"/>
</dbReference>
<proteinExistence type="inferred from homology"/>
<organism evidence="3 4">
    <name type="scientific">Desulfobulbus oligotrophicus</name>
    <dbReference type="NCBI Taxonomy" id="1909699"/>
    <lineage>
        <taxon>Bacteria</taxon>
        <taxon>Pseudomonadati</taxon>
        <taxon>Thermodesulfobacteriota</taxon>
        <taxon>Desulfobulbia</taxon>
        <taxon>Desulfobulbales</taxon>
        <taxon>Desulfobulbaceae</taxon>
        <taxon>Desulfobulbus</taxon>
    </lineage>
</organism>
<sequence>MTKIGRLDVVVEPAVIDANGHVNNVQYVQWIQDAALAHSAQLGWPYERYTSIGRTWIVRSHTIEYYHSAYVGDELTILTWVSSLHKIRSLRKYKFFRPADGSLLAVASTLFIFCDLQTGKPVSIPQEIQAVYTVLDVADEP</sequence>
<evidence type="ECO:0000256" key="1">
    <source>
        <dbReference type="ARBA" id="ARBA00005953"/>
    </source>
</evidence>
<dbReference type="PANTHER" id="PTHR31793">
    <property type="entry name" value="4-HYDROXYBENZOYL-COA THIOESTERASE FAMILY MEMBER"/>
    <property type="match status" value="1"/>
</dbReference>
<evidence type="ECO:0000256" key="2">
    <source>
        <dbReference type="ARBA" id="ARBA00022801"/>
    </source>
</evidence>
<protein>
    <submittedName>
        <fullName evidence="3">Acyl-CoA thioesterase</fullName>
    </submittedName>
</protein>
<accession>A0A7T5VC62</accession>
<dbReference type="SUPFAM" id="SSF54637">
    <property type="entry name" value="Thioesterase/thiol ester dehydrase-isomerase"/>
    <property type="match status" value="1"/>
</dbReference>
<dbReference type="Proteomes" id="UP000596092">
    <property type="component" value="Chromosome"/>
</dbReference>
<dbReference type="RefSeq" id="WP_199264022.1">
    <property type="nucleotide sequence ID" value="NZ_CP054140.1"/>
</dbReference>
<dbReference type="KEGG" id="dog:HP555_04635"/>
<gene>
    <name evidence="3" type="ORF">HP555_04635</name>
</gene>
<dbReference type="AlphaFoldDB" id="A0A7T5VC62"/>
<reference evidence="3 4" key="1">
    <citation type="submission" date="2020-05" db="EMBL/GenBank/DDBJ databases">
        <title>Complete genome of Desulfobulbus oligotrophicus.</title>
        <authorList>
            <person name="Podar M."/>
        </authorList>
    </citation>
    <scope>NUCLEOTIDE SEQUENCE [LARGE SCALE GENOMIC DNA]</scope>
    <source>
        <strain evidence="3 4">Prop6</strain>
    </source>
</reference>
<name>A0A7T5VC62_9BACT</name>
<keyword evidence="2" id="KW-0378">Hydrolase</keyword>
<dbReference type="CDD" id="cd00586">
    <property type="entry name" value="4HBT"/>
    <property type="match status" value="1"/>
</dbReference>
<dbReference type="Gene3D" id="3.10.129.10">
    <property type="entry name" value="Hotdog Thioesterase"/>
    <property type="match status" value="1"/>
</dbReference>
<dbReference type="Pfam" id="PF13279">
    <property type="entry name" value="4HBT_2"/>
    <property type="match status" value="1"/>
</dbReference>